<name>A0A2G1VDM3_9GAMM</name>
<sequence length="60" mass="6151">MEISNTEDTTMKILALLGALFAFAIGATAHAEGVSAEDIECGNNPPCAHSLDDGNTRSTG</sequence>
<reference evidence="2 3" key="1">
    <citation type="submission" date="2017-09" db="EMBL/GenBank/DDBJ databases">
        <title>The draft genome sequences of Marinobacter guineae M3B.</title>
        <authorList>
            <person name="Cao J."/>
        </authorList>
    </citation>
    <scope>NUCLEOTIDE SEQUENCE [LARGE SCALE GENOMIC DNA]</scope>
    <source>
        <strain evidence="2 3">M3B</strain>
    </source>
</reference>
<evidence type="ECO:0000313" key="3">
    <source>
        <dbReference type="Proteomes" id="UP000229044"/>
    </source>
</evidence>
<feature type="signal peptide" evidence="1">
    <location>
        <begin position="1"/>
        <end position="31"/>
    </location>
</feature>
<evidence type="ECO:0000313" key="2">
    <source>
        <dbReference type="EMBL" id="PHQ24836.1"/>
    </source>
</evidence>
<keyword evidence="1" id="KW-0732">Signal</keyword>
<dbReference type="EMBL" id="NTFI01000003">
    <property type="protein sequence ID" value="PHQ24836.1"/>
    <property type="molecule type" value="Genomic_DNA"/>
</dbReference>
<accession>A0A2G1VDM3</accession>
<keyword evidence="3" id="KW-1185">Reference proteome</keyword>
<protein>
    <submittedName>
        <fullName evidence="2">Uncharacterized protein</fullName>
    </submittedName>
</protein>
<feature type="chain" id="PRO_5013646064" evidence="1">
    <location>
        <begin position="32"/>
        <end position="60"/>
    </location>
</feature>
<gene>
    <name evidence="2" type="ORF">CLH62_10735</name>
</gene>
<dbReference type="Proteomes" id="UP000229044">
    <property type="component" value="Unassembled WGS sequence"/>
</dbReference>
<comment type="caution">
    <text evidence="2">The sequence shown here is derived from an EMBL/GenBank/DDBJ whole genome shotgun (WGS) entry which is preliminary data.</text>
</comment>
<proteinExistence type="predicted"/>
<dbReference type="AlphaFoldDB" id="A0A2G1VDM3"/>
<evidence type="ECO:0000256" key="1">
    <source>
        <dbReference type="SAM" id="SignalP"/>
    </source>
</evidence>
<organism evidence="2 3">
    <name type="scientific">Marinobacter guineae</name>
    <dbReference type="NCBI Taxonomy" id="432303"/>
    <lineage>
        <taxon>Bacteria</taxon>
        <taxon>Pseudomonadati</taxon>
        <taxon>Pseudomonadota</taxon>
        <taxon>Gammaproteobacteria</taxon>
        <taxon>Pseudomonadales</taxon>
        <taxon>Marinobacteraceae</taxon>
        <taxon>Marinobacter</taxon>
    </lineage>
</organism>